<keyword evidence="4" id="KW-1185">Reference proteome</keyword>
<dbReference type="EMBL" id="ATLV01020719">
    <property type="status" value="NOT_ANNOTATED_CDS"/>
    <property type="molecule type" value="Genomic_DNA"/>
</dbReference>
<accession>A0A084W623</accession>
<proteinExistence type="predicted"/>
<sequence>MTPNPGRIVPDPVAGKFRPTGSLLGHRPQVAGHQQQPFRHHQLRLIGDGLLRSELDQQLQTMLLILLQQQQTPALMSPPLRSVPPVTNRNGAGAIPRVRSPSGRGHSRRRRALQREEQLCLESTLRAQLLYDCYREWSVEPPATVGACCWTLQDALLRTFHQLLRAGNRTFPYPPTPQPPRRTARNRRNQYRTVQLPPGGTYRPTTATTTTTVTPGRSVAVSKPMKTATNRAPGNNNPLMPFLFVYVPLLAPVSITQQQQLSLRAGPLSAPPPPTLYDSSLATMFSRTHGIPPPLRVKPSGDESSPKFNRNLLRDVAQARVCRC</sequence>
<dbReference type="EnsemblMetazoa" id="ASIC013525-RA">
    <property type="protein sequence ID" value="ASIC013525-PA"/>
    <property type="gene ID" value="ASIC013525"/>
</dbReference>
<feature type="region of interest" description="Disordered" evidence="1">
    <location>
        <begin position="76"/>
        <end position="111"/>
    </location>
</feature>
<gene>
    <name evidence="2" type="ORF">ZHAS_00013525</name>
</gene>
<name>A0A084W623_ANOSI</name>
<organism evidence="2">
    <name type="scientific">Anopheles sinensis</name>
    <name type="common">Mosquito</name>
    <dbReference type="NCBI Taxonomy" id="74873"/>
    <lineage>
        <taxon>Eukaryota</taxon>
        <taxon>Metazoa</taxon>
        <taxon>Ecdysozoa</taxon>
        <taxon>Arthropoda</taxon>
        <taxon>Hexapoda</taxon>
        <taxon>Insecta</taxon>
        <taxon>Pterygota</taxon>
        <taxon>Neoptera</taxon>
        <taxon>Endopterygota</taxon>
        <taxon>Diptera</taxon>
        <taxon>Nematocera</taxon>
        <taxon>Culicoidea</taxon>
        <taxon>Culicidae</taxon>
        <taxon>Anophelinae</taxon>
        <taxon>Anopheles</taxon>
    </lineage>
</organism>
<dbReference type="VEuPathDB" id="VectorBase:ASIS000043"/>
<feature type="compositionally biased region" description="Low complexity" evidence="1">
    <location>
        <begin position="197"/>
        <end position="216"/>
    </location>
</feature>
<protein>
    <submittedName>
        <fullName evidence="2 3">Uncharacterized protein</fullName>
    </submittedName>
</protein>
<reference evidence="3" key="2">
    <citation type="submission" date="2020-05" db="UniProtKB">
        <authorList>
            <consortium name="EnsemblMetazoa"/>
        </authorList>
    </citation>
    <scope>IDENTIFICATION</scope>
</reference>
<dbReference type="EMBL" id="KE525305">
    <property type="protein sequence ID" value="KFB45667.1"/>
    <property type="molecule type" value="Genomic_DNA"/>
</dbReference>
<evidence type="ECO:0000256" key="1">
    <source>
        <dbReference type="SAM" id="MobiDB-lite"/>
    </source>
</evidence>
<feature type="region of interest" description="Disordered" evidence="1">
    <location>
        <begin position="167"/>
        <end position="218"/>
    </location>
</feature>
<evidence type="ECO:0000313" key="3">
    <source>
        <dbReference type="EnsemblMetazoa" id="ASIC013525-PA"/>
    </source>
</evidence>
<evidence type="ECO:0000313" key="4">
    <source>
        <dbReference type="Proteomes" id="UP000030765"/>
    </source>
</evidence>
<reference evidence="2 4" key="1">
    <citation type="journal article" date="2014" name="BMC Genomics">
        <title>Genome sequence of Anopheles sinensis provides insight into genetics basis of mosquito competence for malaria parasites.</title>
        <authorList>
            <person name="Zhou D."/>
            <person name="Zhang D."/>
            <person name="Ding G."/>
            <person name="Shi L."/>
            <person name="Hou Q."/>
            <person name="Ye Y."/>
            <person name="Xu Y."/>
            <person name="Zhou H."/>
            <person name="Xiong C."/>
            <person name="Li S."/>
            <person name="Yu J."/>
            <person name="Hong S."/>
            <person name="Yu X."/>
            <person name="Zou P."/>
            <person name="Chen C."/>
            <person name="Chang X."/>
            <person name="Wang W."/>
            <person name="Lv Y."/>
            <person name="Sun Y."/>
            <person name="Ma L."/>
            <person name="Shen B."/>
            <person name="Zhu C."/>
        </authorList>
    </citation>
    <scope>NUCLEOTIDE SEQUENCE [LARGE SCALE GENOMIC DNA]</scope>
</reference>
<dbReference type="Proteomes" id="UP000030765">
    <property type="component" value="Unassembled WGS sequence"/>
</dbReference>
<dbReference type="AlphaFoldDB" id="A0A084W623"/>
<evidence type="ECO:0000313" key="2">
    <source>
        <dbReference type="EMBL" id="KFB45667.1"/>
    </source>
</evidence>
<dbReference type="VEuPathDB" id="VectorBase:ASIC013525"/>